<organism evidence="2 3">
    <name type="scientific">Aspergillus tubingensis</name>
    <dbReference type="NCBI Taxonomy" id="5068"/>
    <lineage>
        <taxon>Eukaryota</taxon>
        <taxon>Fungi</taxon>
        <taxon>Dikarya</taxon>
        <taxon>Ascomycota</taxon>
        <taxon>Pezizomycotina</taxon>
        <taxon>Eurotiomycetes</taxon>
        <taxon>Eurotiomycetidae</taxon>
        <taxon>Eurotiales</taxon>
        <taxon>Aspergillaceae</taxon>
        <taxon>Aspergillus</taxon>
        <taxon>Aspergillus subgen. Circumdati</taxon>
    </lineage>
</organism>
<dbReference type="InterPro" id="IPR025836">
    <property type="entry name" value="Zn_knuckle_CX2CX4HX4C"/>
</dbReference>
<dbReference type="InterPro" id="IPR036875">
    <property type="entry name" value="Znf_CCHC_sf"/>
</dbReference>
<dbReference type="EMBL" id="BRPE01000012">
    <property type="protein sequence ID" value="GLA88317.1"/>
    <property type="molecule type" value="Genomic_DNA"/>
</dbReference>
<name>A0A8H3SUU1_ASPTU</name>
<dbReference type="PANTHER" id="PTHR22639:SF3">
    <property type="entry name" value="ZINC FINGER CCHC DOMAIN-CONTAINING PROTEIN 3"/>
    <property type="match status" value="1"/>
</dbReference>
<sequence>MAGWTLEGDGDDNGTWGGGNDAGFSNDENARPGGFGTEPRYGGDDFAPAAEGHGDDNRCRNCGSDGHFARNCPEPRKDMACFNCGEDGHNKSECTKPRIFKGACRICNKEGHPAAECPEKAPDVCKNCKMEGHKTMDCKENRRFDLNHIPDKLPEEAWAILKKASDERDLEDFREGLKVYSKSLPQATFVDIENKLREEDLNFYLIALDKEVNDCISLIDLQGKLNCTYVVGFFYSPKPQRANLRERWPSSVEDNLERLADAGLPYDRQVPKCNNCGALGHTSRGCKEEREERERVGVKCVNCSADGHRARDCPEPRRNVFACRNCGSEDHKASECPNPRSAENVECKRCNEMGHFAKDCPQKPPPRTCRNCGSEDHVAKECDKPRDVSTVTCRNCDEVGHFSRDCPKKRDYSRVKCNNCGEMGHTIKRCPTANATEDAPHGDSHSFNAPVNDEWNENGGTQWNNNGGTEWNDNGGTQQESAPAEEGEWNVGSAPGW</sequence>
<accession>A0A8H3SUU1</accession>
<dbReference type="InterPro" id="IPR042509">
    <property type="entry name" value="ZCCHC3"/>
</dbReference>
<dbReference type="InterPro" id="IPR001878">
    <property type="entry name" value="Znf_CCHC"/>
</dbReference>
<dbReference type="PANTHER" id="PTHR22639">
    <property type="entry name" value="GAG-RELATED PROTEIN"/>
    <property type="match status" value="1"/>
</dbReference>
<feature type="compositionally biased region" description="Low complexity" evidence="1">
    <location>
        <begin position="457"/>
        <end position="472"/>
    </location>
</feature>
<dbReference type="SMART" id="SM00343">
    <property type="entry name" value="ZnF_C2HC"/>
    <property type="match status" value="11"/>
</dbReference>
<dbReference type="AlphaFoldDB" id="A0A8H3SUU1"/>
<evidence type="ECO:0000256" key="1">
    <source>
        <dbReference type="SAM" id="MobiDB-lite"/>
    </source>
</evidence>
<dbReference type="PROSITE" id="PS50158">
    <property type="entry name" value="ZF_CCHC"/>
    <property type="match status" value="10"/>
</dbReference>
<gene>
    <name evidence="2" type="ORF">AtubIFM56815_002765</name>
</gene>
<evidence type="ECO:0000313" key="3">
    <source>
        <dbReference type="Proteomes" id="UP001144157"/>
    </source>
</evidence>
<dbReference type="Gene3D" id="4.10.60.10">
    <property type="entry name" value="Zinc finger, CCHC-type"/>
    <property type="match status" value="6"/>
</dbReference>
<evidence type="ECO:0000313" key="2">
    <source>
        <dbReference type="EMBL" id="GLA88317.1"/>
    </source>
</evidence>
<proteinExistence type="predicted"/>
<dbReference type="Pfam" id="PF00098">
    <property type="entry name" value="zf-CCHC"/>
    <property type="match status" value="8"/>
</dbReference>
<dbReference type="GO" id="GO:0003723">
    <property type="term" value="F:RNA binding"/>
    <property type="evidence" value="ECO:0007669"/>
    <property type="project" value="InterPro"/>
</dbReference>
<dbReference type="SUPFAM" id="SSF57756">
    <property type="entry name" value="Retrovirus zinc finger-like domains"/>
    <property type="match status" value="6"/>
</dbReference>
<comment type="caution">
    <text evidence="2">The sequence shown here is derived from an EMBL/GenBank/DDBJ whole genome shotgun (WGS) entry which is preliminary data.</text>
</comment>
<feature type="region of interest" description="Disordered" evidence="1">
    <location>
        <begin position="1"/>
        <end position="49"/>
    </location>
</feature>
<dbReference type="Pfam" id="PF14392">
    <property type="entry name" value="zf-CCHC_4"/>
    <property type="match status" value="2"/>
</dbReference>
<dbReference type="GO" id="GO:0008270">
    <property type="term" value="F:zinc ion binding"/>
    <property type="evidence" value="ECO:0007669"/>
    <property type="project" value="InterPro"/>
</dbReference>
<feature type="region of interest" description="Disordered" evidence="1">
    <location>
        <begin position="434"/>
        <end position="497"/>
    </location>
</feature>
<dbReference type="GO" id="GO:0003690">
    <property type="term" value="F:double-stranded DNA binding"/>
    <property type="evidence" value="ECO:0007669"/>
    <property type="project" value="InterPro"/>
</dbReference>
<protein>
    <submittedName>
        <fullName evidence="2">Uncharacterized protein</fullName>
    </submittedName>
</protein>
<reference evidence="2" key="1">
    <citation type="submission" date="2022-07" db="EMBL/GenBank/DDBJ databases">
        <title>Taxonomy of Aspergillus series Nigri: significant species reduction supported by multi-species coalescent approaches.</title>
        <authorList>
            <person name="Bian C."/>
            <person name="Kusuya Y."/>
            <person name="Sklenar F."/>
            <person name="D'hooge E."/>
            <person name="Yaguchi T."/>
            <person name="Takahashi H."/>
            <person name="Hubka V."/>
        </authorList>
    </citation>
    <scope>NUCLEOTIDE SEQUENCE</scope>
    <source>
        <strain evidence="2">IFM 56815</strain>
    </source>
</reference>
<dbReference type="Proteomes" id="UP001144157">
    <property type="component" value="Unassembled WGS sequence"/>
</dbReference>